<reference evidence="8" key="1">
    <citation type="submission" date="2021-01" db="EMBL/GenBank/DDBJ databases">
        <title>Whole genome shotgun sequence of Rhizocola hellebori NBRC 109834.</title>
        <authorList>
            <person name="Komaki H."/>
            <person name="Tamura T."/>
        </authorList>
    </citation>
    <scope>NUCLEOTIDE SEQUENCE</scope>
    <source>
        <strain evidence="8">NBRC 109834</strain>
    </source>
</reference>
<keyword evidence="3 5" id="KW-0378">Hydrolase</keyword>
<dbReference type="AlphaFoldDB" id="A0A8J3QLT2"/>
<dbReference type="InterPro" id="IPR015500">
    <property type="entry name" value="Peptidase_S8_subtilisin-rel"/>
</dbReference>
<dbReference type="Proteomes" id="UP000612899">
    <property type="component" value="Unassembled WGS sequence"/>
</dbReference>
<protein>
    <recommendedName>
        <fullName evidence="7">P/Homo B domain-containing protein</fullName>
    </recommendedName>
</protein>
<dbReference type="PRINTS" id="PR00723">
    <property type="entry name" value="SUBTILISIN"/>
</dbReference>
<evidence type="ECO:0000256" key="6">
    <source>
        <dbReference type="SAM" id="MobiDB-lite"/>
    </source>
</evidence>
<dbReference type="Gene3D" id="2.60.120.380">
    <property type="match status" value="1"/>
</dbReference>
<comment type="caution">
    <text evidence="8">The sequence shown here is derived from an EMBL/GenBank/DDBJ whole genome shotgun (WGS) entry which is preliminary data.</text>
</comment>
<feature type="active site" description="Charge relay system" evidence="5">
    <location>
        <position position="284"/>
    </location>
</feature>
<dbReference type="Gene3D" id="3.40.50.200">
    <property type="entry name" value="Peptidase S8/S53 domain"/>
    <property type="match status" value="1"/>
</dbReference>
<dbReference type="PANTHER" id="PTHR43399">
    <property type="entry name" value="SUBTILISIN-RELATED"/>
    <property type="match status" value="1"/>
</dbReference>
<comment type="similarity">
    <text evidence="1 5">Belongs to the peptidase S8 family.</text>
</comment>
<dbReference type="PROSITE" id="PS51829">
    <property type="entry name" value="P_HOMO_B"/>
    <property type="match status" value="1"/>
</dbReference>
<dbReference type="GO" id="GO:0004252">
    <property type="term" value="F:serine-type endopeptidase activity"/>
    <property type="evidence" value="ECO:0007669"/>
    <property type="project" value="UniProtKB-UniRule"/>
</dbReference>
<dbReference type="Pfam" id="PF00082">
    <property type="entry name" value="Peptidase_S8"/>
    <property type="match status" value="1"/>
</dbReference>
<name>A0A8J3QLT2_9ACTN</name>
<gene>
    <name evidence="8" type="ORF">Rhe02_94580</name>
</gene>
<feature type="active site" description="Charge relay system" evidence="5">
    <location>
        <position position="454"/>
    </location>
</feature>
<evidence type="ECO:0000256" key="3">
    <source>
        <dbReference type="ARBA" id="ARBA00022801"/>
    </source>
</evidence>
<dbReference type="FunFam" id="2.60.120.260:FF:000149">
    <property type="entry name" value="Leupeptin-inactivating enzyme 1"/>
    <property type="match status" value="1"/>
</dbReference>
<evidence type="ECO:0000313" key="8">
    <source>
        <dbReference type="EMBL" id="GIH11391.1"/>
    </source>
</evidence>
<evidence type="ECO:0000256" key="5">
    <source>
        <dbReference type="PROSITE-ProRule" id="PRU01240"/>
    </source>
</evidence>
<dbReference type="PROSITE" id="PS51892">
    <property type="entry name" value="SUBTILASE"/>
    <property type="match status" value="1"/>
</dbReference>
<organism evidence="8 9">
    <name type="scientific">Rhizocola hellebori</name>
    <dbReference type="NCBI Taxonomy" id="1392758"/>
    <lineage>
        <taxon>Bacteria</taxon>
        <taxon>Bacillati</taxon>
        <taxon>Actinomycetota</taxon>
        <taxon>Actinomycetes</taxon>
        <taxon>Micromonosporales</taxon>
        <taxon>Micromonosporaceae</taxon>
        <taxon>Rhizocola</taxon>
    </lineage>
</organism>
<dbReference type="InterPro" id="IPR023828">
    <property type="entry name" value="Peptidase_S8_Ser-AS"/>
</dbReference>
<dbReference type="EMBL" id="BONY01000131">
    <property type="protein sequence ID" value="GIH11391.1"/>
    <property type="molecule type" value="Genomic_DNA"/>
</dbReference>
<keyword evidence="4 5" id="KW-0720">Serine protease</keyword>
<dbReference type="InterPro" id="IPR036852">
    <property type="entry name" value="Peptidase_S8/S53_dom_sf"/>
</dbReference>
<feature type="active site" description="Charge relay system" evidence="5">
    <location>
        <position position="257"/>
    </location>
</feature>
<feature type="domain" description="P/Homo B" evidence="7">
    <location>
        <begin position="688"/>
        <end position="810"/>
    </location>
</feature>
<dbReference type="SUPFAM" id="SSF49785">
    <property type="entry name" value="Galactose-binding domain-like"/>
    <property type="match status" value="2"/>
</dbReference>
<dbReference type="Gene3D" id="2.60.120.260">
    <property type="entry name" value="Galactose-binding domain-like"/>
    <property type="match status" value="1"/>
</dbReference>
<evidence type="ECO:0000256" key="1">
    <source>
        <dbReference type="ARBA" id="ARBA00011073"/>
    </source>
</evidence>
<dbReference type="InterPro" id="IPR008979">
    <property type="entry name" value="Galactose-bd-like_sf"/>
</dbReference>
<dbReference type="InterPro" id="IPR051048">
    <property type="entry name" value="Peptidase_S8/S53_subtilisin"/>
</dbReference>
<evidence type="ECO:0000256" key="2">
    <source>
        <dbReference type="ARBA" id="ARBA00022670"/>
    </source>
</evidence>
<dbReference type="PANTHER" id="PTHR43399:SF4">
    <property type="entry name" value="CELL WALL-ASSOCIATED PROTEASE"/>
    <property type="match status" value="1"/>
</dbReference>
<dbReference type="InterPro" id="IPR000209">
    <property type="entry name" value="Peptidase_S8/S53_dom"/>
</dbReference>
<feature type="region of interest" description="Disordered" evidence="6">
    <location>
        <begin position="675"/>
        <end position="697"/>
    </location>
</feature>
<dbReference type="SUPFAM" id="SSF52743">
    <property type="entry name" value="Subtilisin-like"/>
    <property type="match status" value="1"/>
</dbReference>
<evidence type="ECO:0000259" key="7">
    <source>
        <dbReference type="PROSITE" id="PS51829"/>
    </source>
</evidence>
<evidence type="ECO:0000313" key="9">
    <source>
        <dbReference type="Proteomes" id="UP000612899"/>
    </source>
</evidence>
<dbReference type="InterPro" id="IPR002884">
    <property type="entry name" value="P_dom"/>
</dbReference>
<keyword evidence="2 5" id="KW-0645">Protease</keyword>
<dbReference type="Pfam" id="PF01483">
    <property type="entry name" value="P_proprotein"/>
    <property type="match status" value="1"/>
</dbReference>
<feature type="compositionally biased region" description="Pro residues" evidence="6">
    <location>
        <begin position="679"/>
        <end position="697"/>
    </location>
</feature>
<sequence>MIAGATGLVAAIAAVAVQGVGAQGQDGLRTLSLPGETERVRFNDADGTFQISSDGRAWSRAMPQATQVHLRNRTFDPLRTVGTEAVANAYIVQFAAAPLDSQRRELRRLGVKLGAYLPDFAYVARMSAQSRDAVKALPFVRWVGAYQASDKIAPEAKPGRVRISLVNRDLVDQGSVINRIESLGGTVKLASASRALIEAEVDGVQLAAIAEHEAVLAIDAWSGPETDMDLARQDGGATVIEAARGYRGQGVRGEVMDGGLRVTHQEFAARPPIVHAGNSTDTSHGTSTYGQIFAQGVSAQHTGMLPAAQGMIAAYSVVSDRYAHTAQLVDPSGTYRAVFQSNSWGDALTTSYTTISAAMDDIVFDHDLLICQSQSNAGTRSSRPQAWAKNVVSVGGQFHRNTLSRTDDAWSSGASIGPAADGRLKPDLSNYYDQINTTSSTSNTSYTATFGGTSGATPITCGNFGLLFQMWADGVFAGGPGLGRDVFTARPHAATAKALMINQANQYTFSGTAHDLTRVHQGWGTASVGNLYNQAQANGWSLPILVNETDLLTAGNKKVYTVTTDGTQPLKASLVWTDPAASPSASKALVNDLTLKVTAPNGTVYWGNNGLNAGNWSTSGGVANTVDTVENVFVQSPAAGTWTIEVSADAVNSDGHAETTATDVDYALVVTAKVGTPPTGSPTPTPTASPSASPSPVPVKFTNDTDFPILDNTTIESPITVTGVPGNAPATLKVDVNITHTYRGDLVVTLVAPDGSLYVLHNRTGGSADNLIATFTVNASSEVANGTWKLRVADQASLDTGTLNSWSLTF</sequence>
<evidence type="ECO:0000256" key="4">
    <source>
        <dbReference type="ARBA" id="ARBA00022825"/>
    </source>
</evidence>
<dbReference type="GO" id="GO:0006508">
    <property type="term" value="P:proteolysis"/>
    <property type="evidence" value="ECO:0007669"/>
    <property type="project" value="UniProtKB-KW"/>
</dbReference>
<proteinExistence type="inferred from homology"/>
<accession>A0A8J3QLT2</accession>
<keyword evidence="9" id="KW-1185">Reference proteome</keyword>
<dbReference type="PROSITE" id="PS00138">
    <property type="entry name" value="SUBTILASE_SER"/>
    <property type="match status" value="1"/>
</dbReference>